<dbReference type="STRING" id="519424.AZF04_10525"/>
<feature type="transmembrane region" description="Helical" evidence="1">
    <location>
        <begin position="25"/>
        <end position="51"/>
    </location>
</feature>
<comment type="caution">
    <text evidence="2">The sequence shown here is derived from an EMBL/GenBank/DDBJ whole genome shotgun (WGS) entry which is preliminary data.</text>
</comment>
<evidence type="ECO:0000313" key="2">
    <source>
        <dbReference type="EMBL" id="KYG27620.1"/>
    </source>
</evidence>
<dbReference type="OrthoDB" id="2182676at2"/>
<keyword evidence="1" id="KW-1133">Transmembrane helix</keyword>
<proteinExistence type="predicted"/>
<dbReference type="EMBL" id="LTAO01000036">
    <property type="protein sequence ID" value="KYG27620.1"/>
    <property type="molecule type" value="Genomic_DNA"/>
</dbReference>
<accession>A0A161P9A9</accession>
<evidence type="ECO:0000313" key="3">
    <source>
        <dbReference type="Proteomes" id="UP000075806"/>
    </source>
</evidence>
<dbReference type="Proteomes" id="UP000075806">
    <property type="component" value="Unassembled WGS sequence"/>
</dbReference>
<dbReference type="Pfam" id="PF04854">
    <property type="entry name" value="DUF624"/>
    <property type="match status" value="1"/>
</dbReference>
<feature type="transmembrane region" description="Helical" evidence="1">
    <location>
        <begin position="176"/>
        <end position="198"/>
    </location>
</feature>
<dbReference type="AlphaFoldDB" id="A0A161P9A9"/>
<reference evidence="2" key="1">
    <citation type="submission" date="2016-02" db="EMBL/GenBank/DDBJ databases">
        <title>Genome sequence of Bacillus trypoxylicola KCTC 13244(T).</title>
        <authorList>
            <person name="Jeong H."/>
            <person name="Park S.-H."/>
            <person name="Choi S.-K."/>
        </authorList>
    </citation>
    <scope>NUCLEOTIDE SEQUENCE [LARGE SCALE GENOMIC DNA]</scope>
    <source>
        <strain evidence="2">KCTC 13244</strain>
    </source>
</reference>
<evidence type="ECO:0000256" key="1">
    <source>
        <dbReference type="SAM" id="Phobius"/>
    </source>
</evidence>
<name>A0A161P9A9_9BACI</name>
<feature type="transmembrane region" description="Helical" evidence="1">
    <location>
        <begin position="147"/>
        <end position="170"/>
    </location>
</feature>
<keyword evidence="3" id="KW-1185">Reference proteome</keyword>
<evidence type="ECO:0008006" key="4">
    <source>
        <dbReference type="Google" id="ProtNLM"/>
    </source>
</evidence>
<dbReference type="InterPro" id="IPR006938">
    <property type="entry name" value="DUF624"/>
</dbReference>
<organism evidence="2 3">
    <name type="scientific">Alkalihalobacillus trypoxylicola</name>
    <dbReference type="NCBI Taxonomy" id="519424"/>
    <lineage>
        <taxon>Bacteria</taxon>
        <taxon>Bacillati</taxon>
        <taxon>Bacillota</taxon>
        <taxon>Bacilli</taxon>
        <taxon>Bacillales</taxon>
        <taxon>Bacillaceae</taxon>
        <taxon>Alkalihalobacillus</taxon>
    </lineage>
</organism>
<feature type="transmembrane region" description="Helical" evidence="1">
    <location>
        <begin position="80"/>
        <end position="99"/>
    </location>
</feature>
<feature type="transmembrane region" description="Helical" evidence="1">
    <location>
        <begin position="111"/>
        <end position="135"/>
    </location>
</feature>
<keyword evidence="1" id="KW-0472">Membrane</keyword>
<sequence length="214" mass="24825">METTGIMSAVYQATLWIMRLALLNLYWILFSVAGLFLFGVFPATAAMLAIIRKWLYRETDIPIFKTFAGYFRKEIIKSNIVGYMTLAIGAVLYIDYRFFMMSENAVLQGLGMILFVAFLFFILTSLYIFPIFVHLDVKGFHVIKKAFMMMIINPIPTLMMIFGLLGYYFIMSRLQGLLPLYGASLFGFINMISCYFAFRKVQEKQTHYQERHTA</sequence>
<dbReference type="RefSeq" id="WP_061949752.1">
    <property type="nucleotide sequence ID" value="NZ_LTAO01000036.1"/>
</dbReference>
<protein>
    <recommendedName>
        <fullName evidence="4">DUF624 domain-containing protein</fullName>
    </recommendedName>
</protein>
<gene>
    <name evidence="2" type="ORF">AZF04_10525</name>
</gene>
<keyword evidence="1" id="KW-0812">Transmembrane</keyword>